<accession>A0A090RM84</accession>
<name>A0A090RM84_9GAMM</name>
<sequence length="167" mass="17772">MGESPGRKVKDKLTRFGVTAGGIFVLLTLVLIFFYLLYVILPIFSSVKVTPLQTFSTSFSDRTAVLTLSDQNDHAFRLSTDGTLSIVQVAGSHPGKVIEQQRLLPDVTSIARTLPADGIFAVGGAHGDVAVAKPTFTLSPEAASVAVTYPLDDTVLTLDPEHQPSSS</sequence>
<protein>
    <submittedName>
        <fullName evidence="2">Phosphate transport system permease protein PstC</fullName>
    </submittedName>
</protein>
<evidence type="ECO:0000313" key="3">
    <source>
        <dbReference type="Proteomes" id="UP000029227"/>
    </source>
</evidence>
<reference evidence="2 3" key="1">
    <citation type="journal article" date="2014" name="Genome Announc.">
        <title>Draft Genome Sequences of Two Vibrionaceae Species, Vibrio ponticus C121 and Photobacterium aphoticum C119, Isolated as Coral Reef Microbiota.</title>
        <authorList>
            <person name="Al-saari N."/>
            <person name="Meirelles P.M."/>
            <person name="Mino S."/>
            <person name="Suda W."/>
            <person name="Oshima K."/>
            <person name="Hattori M."/>
            <person name="Ohkuma M."/>
            <person name="Thompson F.L."/>
            <person name="Gomez-Gil B."/>
            <person name="Sawabe T."/>
            <person name="Sawabe T."/>
        </authorList>
    </citation>
    <scope>NUCLEOTIDE SEQUENCE [LARGE SCALE GENOMIC DNA]</scope>
    <source>
        <strain evidence="2 3">JCM 19237</strain>
    </source>
</reference>
<dbReference type="Proteomes" id="UP000029227">
    <property type="component" value="Unassembled WGS sequence"/>
</dbReference>
<dbReference type="PANTHER" id="PTHR42727">
    <property type="entry name" value="PHOSPHATE TRANSPORT SYSTEM PERMEASE PROTEIN"/>
    <property type="match status" value="1"/>
</dbReference>
<comment type="caution">
    <text evidence="2">The sequence shown here is derived from an EMBL/GenBank/DDBJ whole genome shotgun (WGS) entry which is preliminary data.</text>
</comment>
<dbReference type="STRING" id="754436.JCM19237_3126"/>
<dbReference type="AlphaFoldDB" id="A0A090RM84"/>
<keyword evidence="1" id="KW-0812">Transmembrane</keyword>
<keyword evidence="1" id="KW-1133">Transmembrane helix</keyword>
<evidence type="ECO:0000256" key="1">
    <source>
        <dbReference type="SAM" id="Phobius"/>
    </source>
</evidence>
<dbReference type="PANTHER" id="PTHR42727:SF1">
    <property type="entry name" value="PHOSPHATE TRANSPORT SYSTEM PERMEASE"/>
    <property type="match status" value="1"/>
</dbReference>
<organism evidence="2 3">
    <name type="scientific">Photobacterium aphoticum</name>
    <dbReference type="NCBI Taxonomy" id="754436"/>
    <lineage>
        <taxon>Bacteria</taxon>
        <taxon>Pseudomonadati</taxon>
        <taxon>Pseudomonadota</taxon>
        <taxon>Gammaproteobacteria</taxon>
        <taxon>Vibrionales</taxon>
        <taxon>Vibrionaceae</taxon>
        <taxon>Photobacterium</taxon>
    </lineage>
</organism>
<evidence type="ECO:0000313" key="2">
    <source>
        <dbReference type="EMBL" id="GAL08587.1"/>
    </source>
</evidence>
<feature type="transmembrane region" description="Helical" evidence="1">
    <location>
        <begin position="21"/>
        <end position="44"/>
    </location>
</feature>
<gene>
    <name evidence="2" type="ORF">JCM19237_3126</name>
</gene>
<dbReference type="EMBL" id="BBMN01000028">
    <property type="protein sequence ID" value="GAL08587.1"/>
    <property type="molecule type" value="Genomic_DNA"/>
</dbReference>
<proteinExistence type="predicted"/>
<keyword evidence="1" id="KW-0472">Membrane</keyword>
<dbReference type="eggNOG" id="COG4590">
    <property type="taxonomic scope" value="Bacteria"/>
</dbReference>